<keyword evidence="6" id="KW-1185">Reference proteome</keyword>
<proteinExistence type="inferred from homology"/>
<dbReference type="PIRSF" id="PIRSF005622">
    <property type="entry name" value="Hydrgn_mat_hypD"/>
    <property type="match status" value="1"/>
</dbReference>
<dbReference type="GO" id="GO:0051539">
    <property type="term" value="F:4 iron, 4 sulfur cluster binding"/>
    <property type="evidence" value="ECO:0007669"/>
    <property type="project" value="TreeGrafter"/>
</dbReference>
<evidence type="ECO:0000256" key="2">
    <source>
        <dbReference type="ARBA" id="ARBA00022723"/>
    </source>
</evidence>
<keyword evidence="3" id="KW-0408">Iron</keyword>
<comment type="similarity">
    <text evidence="1 4">Belongs to the HypD family.</text>
</comment>
<dbReference type="Pfam" id="PF01924">
    <property type="entry name" value="HypD"/>
    <property type="match status" value="1"/>
</dbReference>
<dbReference type="EMBL" id="ASHL01000001">
    <property type="protein sequence ID" value="EPD14027.1"/>
    <property type="molecule type" value="Genomic_DNA"/>
</dbReference>
<dbReference type="Gene3D" id="3.40.50.11740">
    <property type="entry name" value="HypD, alpha/beta domain 2"/>
    <property type="match status" value="2"/>
</dbReference>
<evidence type="ECO:0000256" key="3">
    <source>
        <dbReference type="ARBA" id="ARBA00023004"/>
    </source>
</evidence>
<keyword evidence="2" id="KW-0479">Metal-binding</keyword>
<dbReference type="PANTHER" id="PTHR30149">
    <property type="entry name" value="HYDROGENASE PROTEIN ASSEMBLY PROTEIN HYPD"/>
    <property type="match status" value="1"/>
</dbReference>
<sequence>MKYIDDFRHQPHVELLATAIRNTCTRPWTIMELCGGQTHAIMKYGIDQLLPSDINLIHGPGCPVCVTPLQAIDKAIGIAALNGVIFCTFGDMLRVPGSTKDLMTVKAEGGDVRTVYSPLEAVTIAQQHPDKQVVFFAIGFETTIPTTAMSVYQAQQMGLKNFKLLVSHVRVPPAMEAILSSAENKVQGFLAAGNVCVVMGYQEYLPITEKYQVPIVVTGFEPVDILQGILLCITQLEQGQVTVENQYARAVQASGNTTAQQIVNRIFKPVTRSWRGLGDIPMSGFELSADYAAFDAENYFQIAHINTQEHEQCLSGKVLQGIIKPSQCPEFGARCTPETPLGATMVSTEGACAAYYAYRRQQSITENISQ</sequence>
<evidence type="ECO:0000313" key="6">
    <source>
        <dbReference type="Proteomes" id="UP000015462"/>
    </source>
</evidence>
<dbReference type="InterPro" id="IPR002780">
    <property type="entry name" value="Hyd_form_HypD"/>
</dbReference>
<dbReference type="GO" id="GO:0070025">
    <property type="term" value="F:carbon monoxide binding"/>
    <property type="evidence" value="ECO:0007669"/>
    <property type="project" value="TreeGrafter"/>
</dbReference>
<evidence type="ECO:0000256" key="1">
    <source>
        <dbReference type="ARBA" id="ARBA00007888"/>
    </source>
</evidence>
<accession>A0AB33Z477</accession>
<dbReference type="InterPro" id="IPR042243">
    <property type="entry name" value="HypD_1"/>
</dbReference>
<evidence type="ECO:0000313" key="5">
    <source>
        <dbReference type="EMBL" id="EPD14027.1"/>
    </source>
</evidence>
<comment type="caution">
    <text evidence="5">The sequence shown here is derived from an EMBL/GenBank/DDBJ whole genome shotgun (WGS) entry which is preliminary data.</text>
</comment>
<dbReference type="AlphaFoldDB" id="A0AB33Z477"/>
<dbReference type="GO" id="GO:0051604">
    <property type="term" value="P:protein maturation"/>
    <property type="evidence" value="ECO:0007669"/>
    <property type="project" value="TreeGrafter"/>
</dbReference>
<protein>
    <recommendedName>
        <fullName evidence="4">Hydrogenase maturation factor</fullName>
    </recommendedName>
</protein>
<dbReference type="GO" id="GO:0005506">
    <property type="term" value="F:iron ion binding"/>
    <property type="evidence" value="ECO:0007669"/>
    <property type="project" value="TreeGrafter"/>
</dbReference>
<evidence type="ECO:0000256" key="4">
    <source>
        <dbReference type="PIRNR" id="PIRNR005622"/>
    </source>
</evidence>
<dbReference type="NCBIfam" id="TIGR00075">
    <property type="entry name" value="hypD"/>
    <property type="match status" value="1"/>
</dbReference>
<name>A0AB33Z477_9GAMM</name>
<organism evidence="5 6">
    <name type="scientific">Cycloclasticus pugetii</name>
    <dbReference type="NCBI Taxonomy" id="34068"/>
    <lineage>
        <taxon>Bacteria</taxon>
        <taxon>Pseudomonadati</taxon>
        <taxon>Pseudomonadota</taxon>
        <taxon>Gammaproteobacteria</taxon>
        <taxon>Thiotrichales</taxon>
        <taxon>Piscirickettsiaceae</taxon>
        <taxon>Cycloclasticus</taxon>
    </lineage>
</organism>
<gene>
    <name evidence="5" type="ORF">L196_00970</name>
</gene>
<reference evidence="5 6" key="1">
    <citation type="journal article" date="2013" name="Genome Announc.">
        <title>Genome Sequence of the Pyrene- and Fluoranthene-Degrading Bacterium Cycloclasticus sp. Strain PY97M.</title>
        <authorList>
            <person name="Cui Z."/>
            <person name="Xu G."/>
            <person name="Li Q."/>
            <person name="Gao W."/>
            <person name="Zheng L."/>
        </authorList>
    </citation>
    <scope>NUCLEOTIDE SEQUENCE [LARGE SCALE GENOMIC DNA]</scope>
    <source>
        <strain evidence="5 6">PY97M</strain>
    </source>
</reference>
<dbReference type="RefSeq" id="WP_016389599.1">
    <property type="nucleotide sequence ID" value="NZ_KE646805.1"/>
</dbReference>
<dbReference type="Proteomes" id="UP000015462">
    <property type="component" value="Unassembled WGS sequence"/>
</dbReference>
<dbReference type="InterPro" id="IPR042244">
    <property type="entry name" value="HypD_2_sf"/>
</dbReference>
<dbReference type="PANTHER" id="PTHR30149:SF0">
    <property type="entry name" value="HYDROGENASE MATURATION FACTOR HYPD"/>
    <property type="match status" value="1"/>
</dbReference>
<dbReference type="Gene3D" id="6.10.20.100">
    <property type="match status" value="1"/>
</dbReference>